<dbReference type="AlphaFoldDB" id="A0A482XVI9"/>
<dbReference type="OrthoDB" id="7673806at2759"/>
<proteinExistence type="predicted"/>
<evidence type="ECO:0000313" key="2">
    <source>
        <dbReference type="EMBL" id="RZF49197.1"/>
    </source>
</evidence>
<protein>
    <submittedName>
        <fullName evidence="2">Uncharacterized protein</fullName>
    </submittedName>
</protein>
<sequence length="417" mass="48169">MTSAKNYFIVLALGDEIAESLLSHITECIPDALSIATRGTSAQQNKSMDKGSLDMAFSWRKEFRRQCVLALIEPSVNKLDELMAYYIDKIAADSNACYSKPKRAVKLKKILNDAMLFFFFHHKDLQGPMENSAYLEKMSQLLTYYMDLSIKTSSSAASQNKRKKTTARNVANRLLMTLYIKIADDLSTEPCNKEATTTSRKEPRNKITMYVRYVLMFKVWKKIVRGVEQRKRINQLASSRLTPPDHFREAIKQGALSDVLPKVPSSKAKNITDYYMVSKFDVKEKIQDFFKLKNTITKQFEIVTELDKAHFFSENSPDLDFGHSSNNLDEVGTSRLNRMIDEFLADFKEQKEQQPESVKEKEKEKNGTNNNLLCEKQQRKKNLKELLSFPLHMDWLNDQLKYIFTSMEYKLSSPEAL</sequence>
<keyword evidence="3" id="KW-1185">Reference proteome</keyword>
<name>A0A482XVI9_LAOST</name>
<accession>A0A482XVI9</accession>
<organism evidence="2 3">
    <name type="scientific">Laodelphax striatellus</name>
    <name type="common">Small brown planthopper</name>
    <name type="synonym">Delphax striatella</name>
    <dbReference type="NCBI Taxonomy" id="195883"/>
    <lineage>
        <taxon>Eukaryota</taxon>
        <taxon>Metazoa</taxon>
        <taxon>Ecdysozoa</taxon>
        <taxon>Arthropoda</taxon>
        <taxon>Hexapoda</taxon>
        <taxon>Insecta</taxon>
        <taxon>Pterygota</taxon>
        <taxon>Neoptera</taxon>
        <taxon>Paraneoptera</taxon>
        <taxon>Hemiptera</taxon>
        <taxon>Auchenorrhyncha</taxon>
        <taxon>Fulgoroidea</taxon>
        <taxon>Delphacidae</taxon>
        <taxon>Criomorphinae</taxon>
        <taxon>Laodelphax</taxon>
    </lineage>
</organism>
<reference evidence="2 3" key="1">
    <citation type="journal article" date="2017" name="Gigascience">
        <title>Genome sequence of the small brown planthopper, Laodelphax striatellus.</title>
        <authorList>
            <person name="Zhu J."/>
            <person name="Jiang F."/>
            <person name="Wang X."/>
            <person name="Yang P."/>
            <person name="Bao Y."/>
            <person name="Zhao W."/>
            <person name="Wang W."/>
            <person name="Lu H."/>
            <person name="Wang Q."/>
            <person name="Cui N."/>
            <person name="Li J."/>
            <person name="Chen X."/>
            <person name="Luo L."/>
            <person name="Yu J."/>
            <person name="Kang L."/>
            <person name="Cui F."/>
        </authorList>
    </citation>
    <scope>NUCLEOTIDE SEQUENCE [LARGE SCALE GENOMIC DNA]</scope>
    <source>
        <strain evidence="2">Lst14</strain>
    </source>
</reference>
<dbReference type="InParanoid" id="A0A482XVI9"/>
<feature type="region of interest" description="Disordered" evidence="1">
    <location>
        <begin position="349"/>
        <end position="373"/>
    </location>
</feature>
<dbReference type="Proteomes" id="UP000291343">
    <property type="component" value="Unassembled WGS sequence"/>
</dbReference>
<dbReference type="EMBL" id="QKKF02000368">
    <property type="protein sequence ID" value="RZF49197.1"/>
    <property type="molecule type" value="Genomic_DNA"/>
</dbReference>
<feature type="compositionally biased region" description="Basic and acidic residues" evidence="1">
    <location>
        <begin position="349"/>
        <end position="366"/>
    </location>
</feature>
<comment type="caution">
    <text evidence="2">The sequence shown here is derived from an EMBL/GenBank/DDBJ whole genome shotgun (WGS) entry which is preliminary data.</text>
</comment>
<dbReference type="SMR" id="A0A482XVI9"/>
<evidence type="ECO:0000313" key="3">
    <source>
        <dbReference type="Proteomes" id="UP000291343"/>
    </source>
</evidence>
<dbReference type="STRING" id="195883.A0A482XVI9"/>
<evidence type="ECO:0000256" key="1">
    <source>
        <dbReference type="SAM" id="MobiDB-lite"/>
    </source>
</evidence>
<gene>
    <name evidence="2" type="ORF">LSTR_LSTR012462</name>
</gene>